<proteinExistence type="predicted"/>
<dbReference type="AlphaFoldDB" id="A0A811GG19"/>
<dbReference type="SUPFAM" id="SSF53756">
    <property type="entry name" value="UDP-Glycosyltransferase/glycogen phosphorylase"/>
    <property type="match status" value="1"/>
</dbReference>
<name>A0A811GG19_9GAMM</name>
<dbReference type="Proteomes" id="UP000489961">
    <property type="component" value="Unassembled WGS sequence"/>
</dbReference>
<dbReference type="EMBL" id="CADDTS010000035">
    <property type="protein sequence ID" value="CAB1217432.1"/>
    <property type="molecule type" value="Genomic_DNA"/>
</dbReference>
<dbReference type="Pfam" id="PF06258">
    <property type="entry name" value="Mito_fiss_Elm1"/>
    <property type="match status" value="1"/>
</dbReference>
<comment type="caution">
    <text evidence="1">The sequence shown here is derived from an EMBL/GenBank/DDBJ whole genome shotgun (WGS) entry which is preliminary data.</text>
</comment>
<evidence type="ECO:0000313" key="2">
    <source>
        <dbReference type="Proteomes" id="UP000489961"/>
    </source>
</evidence>
<sequence length="343" mass="38528">MSHQPIILILTDGRPGHETQSIGIAKLLNHEQSYAVQFLKIQQPSKLIKQLFKKTYSWLPKSWMLKHFLLAEQIQQLCTESKIEFIVSAGGDTLLPNALVKSVMQSQNHKVKNIIATSLRGMPESAYDLVFTIDAAKKDVPPYIYYPVAPNKLISFQLNQDVQDARQALNIASNVQCWTILIGADTAEVKIGGVKHWVDMLQKLSANHPDDQIIVSTSRRTPPAFEHSLKILQQHSNIRLILVGEGNQTPIQDLIYAADYVVCSPDSTSMVSESLMAEKKLLVPLFADSDLSDQFVDYYEKIKEFVCLKDASQIDDAALMNIQAFAHKDELAKLFQHATLKVE</sequence>
<organism evidence="1 2">
    <name type="scientific">Acinetobacter bouvetii</name>
    <dbReference type="NCBI Taxonomy" id="202951"/>
    <lineage>
        <taxon>Bacteria</taxon>
        <taxon>Pseudomonadati</taxon>
        <taxon>Pseudomonadota</taxon>
        <taxon>Gammaproteobacteria</taxon>
        <taxon>Moraxellales</taxon>
        <taxon>Moraxellaceae</taxon>
        <taxon>Acinetobacter</taxon>
    </lineage>
</organism>
<evidence type="ECO:0000313" key="1">
    <source>
        <dbReference type="EMBL" id="CAB1217432.1"/>
    </source>
</evidence>
<dbReference type="InterPro" id="IPR009367">
    <property type="entry name" value="Elm1-like"/>
</dbReference>
<gene>
    <name evidence="1" type="ORF">SFB21_2091</name>
</gene>
<reference evidence="1 2" key="1">
    <citation type="submission" date="2020-02" db="EMBL/GenBank/DDBJ databases">
        <authorList>
            <person name="Chaudhuri R."/>
        </authorList>
    </citation>
    <scope>NUCLEOTIDE SEQUENCE [LARGE SCALE GENOMIC DNA]</scope>
    <source>
        <strain evidence="1">SFB21</strain>
    </source>
</reference>
<protein>
    <recommendedName>
        <fullName evidence="3">Nucleoside-diphosphate sugar epimerase</fullName>
    </recommendedName>
</protein>
<evidence type="ECO:0008006" key="3">
    <source>
        <dbReference type="Google" id="ProtNLM"/>
    </source>
</evidence>
<accession>A0A811GG19</accession>
<dbReference type="RefSeq" id="WP_174559957.1">
    <property type="nucleotide sequence ID" value="NZ_CADDTS010000035.1"/>
</dbReference>